<evidence type="ECO:0000256" key="4">
    <source>
        <dbReference type="ARBA" id="ARBA00023163"/>
    </source>
</evidence>
<dbReference type="SUPFAM" id="SSF46785">
    <property type="entry name" value="Winged helix' DNA-binding domain"/>
    <property type="match status" value="1"/>
</dbReference>
<evidence type="ECO:0000313" key="6">
    <source>
        <dbReference type="EMBL" id="PWR23541.1"/>
    </source>
</evidence>
<dbReference type="Pfam" id="PF00126">
    <property type="entry name" value="HTH_1"/>
    <property type="match status" value="1"/>
</dbReference>
<dbReference type="PANTHER" id="PTHR30126">
    <property type="entry name" value="HTH-TYPE TRANSCRIPTIONAL REGULATOR"/>
    <property type="match status" value="1"/>
</dbReference>
<evidence type="ECO:0000256" key="3">
    <source>
        <dbReference type="ARBA" id="ARBA00023125"/>
    </source>
</evidence>
<dbReference type="RefSeq" id="WP_109919573.1">
    <property type="nucleotide sequence ID" value="NZ_QGLF01000001.1"/>
</dbReference>
<accession>A0A317EA10</accession>
<keyword evidence="4" id="KW-0804">Transcription</keyword>
<keyword evidence="3" id="KW-0238">DNA-binding</keyword>
<dbReference type="InterPro" id="IPR000847">
    <property type="entry name" value="LysR_HTH_N"/>
</dbReference>
<dbReference type="AlphaFoldDB" id="A0A317EA10"/>
<keyword evidence="2" id="KW-0805">Transcription regulation</keyword>
<dbReference type="EMBL" id="QGLF01000001">
    <property type="protein sequence ID" value="PWR23541.1"/>
    <property type="molecule type" value="Genomic_DNA"/>
</dbReference>
<dbReference type="Gene3D" id="1.10.10.10">
    <property type="entry name" value="Winged helix-like DNA-binding domain superfamily/Winged helix DNA-binding domain"/>
    <property type="match status" value="1"/>
</dbReference>
<proteinExistence type="inferred from homology"/>
<keyword evidence="7" id="KW-1185">Reference proteome</keyword>
<evidence type="ECO:0000259" key="5">
    <source>
        <dbReference type="PROSITE" id="PS50931"/>
    </source>
</evidence>
<sequence>MDPRAPTLDQLHVFLAVVECGGFAAAARKLGRAASVVSYQIANLETQLGLALFDRERTRRPRLTEAGLTVLADGRAIAGRLDQLLARTRGLQQGLEAEVSLVVDVMLPMARLAPLLERFRDAFPTVALRLHVEGLGSVAEMVLAGRAGLGLSGPLLNGSDALERRAAGGITLVPVAAPTHPLAALPGPIPEAATREHLQLVLTDRSPLTAGRDFFVLGMRTWRLGDLGAKHALLRAGIGWGSMPAPLVAEDLAAGSLCRLPIDAWDDMIYKLRLVHRVDNPPGPAGRWLADALAAWRWAAP</sequence>
<dbReference type="InterPro" id="IPR036390">
    <property type="entry name" value="WH_DNA-bd_sf"/>
</dbReference>
<name>A0A317EA10_9PROT</name>
<dbReference type="GO" id="GO:0000976">
    <property type="term" value="F:transcription cis-regulatory region binding"/>
    <property type="evidence" value="ECO:0007669"/>
    <property type="project" value="TreeGrafter"/>
</dbReference>
<evidence type="ECO:0000256" key="1">
    <source>
        <dbReference type="ARBA" id="ARBA00009437"/>
    </source>
</evidence>
<evidence type="ECO:0000256" key="2">
    <source>
        <dbReference type="ARBA" id="ARBA00023015"/>
    </source>
</evidence>
<dbReference type="SUPFAM" id="SSF53850">
    <property type="entry name" value="Periplasmic binding protein-like II"/>
    <property type="match status" value="1"/>
</dbReference>
<dbReference type="Proteomes" id="UP000246077">
    <property type="component" value="Unassembled WGS sequence"/>
</dbReference>
<gene>
    <name evidence="6" type="ORF">DKG75_02915</name>
</gene>
<evidence type="ECO:0000313" key="7">
    <source>
        <dbReference type="Proteomes" id="UP000246077"/>
    </source>
</evidence>
<dbReference type="InterPro" id="IPR005119">
    <property type="entry name" value="LysR_subst-bd"/>
</dbReference>
<dbReference type="PANTHER" id="PTHR30126:SF91">
    <property type="entry name" value="LYSR FAMILY TRANSCRIPTIONAL REGULATOR"/>
    <property type="match status" value="1"/>
</dbReference>
<feature type="domain" description="HTH lysR-type" evidence="5">
    <location>
        <begin position="6"/>
        <end position="64"/>
    </location>
</feature>
<protein>
    <submittedName>
        <fullName evidence="6">LysR family transcriptional regulator</fullName>
    </submittedName>
</protein>
<reference evidence="7" key="1">
    <citation type="submission" date="2018-05" db="EMBL/GenBank/DDBJ databases">
        <title>Zavarzinia sp. HR-AS.</title>
        <authorList>
            <person name="Lee Y."/>
            <person name="Jeon C.O."/>
        </authorList>
    </citation>
    <scope>NUCLEOTIDE SEQUENCE [LARGE SCALE GENOMIC DNA]</scope>
    <source>
        <strain evidence="7">DSM 1231</strain>
    </source>
</reference>
<dbReference type="Pfam" id="PF03466">
    <property type="entry name" value="LysR_substrate"/>
    <property type="match status" value="1"/>
</dbReference>
<comment type="caution">
    <text evidence="6">The sequence shown here is derived from an EMBL/GenBank/DDBJ whole genome shotgun (WGS) entry which is preliminary data.</text>
</comment>
<dbReference type="GO" id="GO:0003700">
    <property type="term" value="F:DNA-binding transcription factor activity"/>
    <property type="evidence" value="ECO:0007669"/>
    <property type="project" value="InterPro"/>
</dbReference>
<dbReference type="Gene3D" id="3.40.190.290">
    <property type="match status" value="1"/>
</dbReference>
<dbReference type="OrthoDB" id="196624at2"/>
<comment type="similarity">
    <text evidence="1">Belongs to the LysR transcriptional regulatory family.</text>
</comment>
<dbReference type="InterPro" id="IPR036388">
    <property type="entry name" value="WH-like_DNA-bd_sf"/>
</dbReference>
<organism evidence="6 7">
    <name type="scientific">Zavarzinia compransoris</name>
    <dbReference type="NCBI Taxonomy" id="1264899"/>
    <lineage>
        <taxon>Bacteria</taxon>
        <taxon>Pseudomonadati</taxon>
        <taxon>Pseudomonadota</taxon>
        <taxon>Alphaproteobacteria</taxon>
        <taxon>Rhodospirillales</taxon>
        <taxon>Zavarziniaceae</taxon>
        <taxon>Zavarzinia</taxon>
    </lineage>
</organism>
<dbReference type="PROSITE" id="PS50931">
    <property type="entry name" value="HTH_LYSR"/>
    <property type="match status" value="1"/>
</dbReference>